<sequence length="114" mass="13546">MLGINLQMLMKQYNLVYQTTIIMLAYIHNILGSLINQSELFYTIKESKFCCYIWVQKQETNCYEKTKEIEQLEMHKSRLKYSKNPSLFRCLGVLSKMTIRQPSQCHITPGREEE</sequence>
<keyword evidence="3" id="KW-1185">Reference proteome</keyword>
<accession>A0A8S1RQ10</accession>
<evidence type="ECO:0000313" key="2">
    <source>
        <dbReference type="EMBL" id="CAD8130288.1"/>
    </source>
</evidence>
<proteinExistence type="predicted"/>
<keyword evidence="1" id="KW-0472">Membrane</keyword>
<dbReference type="EMBL" id="CAJJDN010000274">
    <property type="protein sequence ID" value="CAD8130288.1"/>
    <property type="molecule type" value="Genomic_DNA"/>
</dbReference>
<keyword evidence="1" id="KW-1133">Transmembrane helix</keyword>
<organism evidence="2 3">
    <name type="scientific">Paramecium sonneborni</name>
    <dbReference type="NCBI Taxonomy" id="65129"/>
    <lineage>
        <taxon>Eukaryota</taxon>
        <taxon>Sar</taxon>
        <taxon>Alveolata</taxon>
        <taxon>Ciliophora</taxon>
        <taxon>Intramacronucleata</taxon>
        <taxon>Oligohymenophorea</taxon>
        <taxon>Peniculida</taxon>
        <taxon>Parameciidae</taxon>
        <taxon>Paramecium</taxon>
    </lineage>
</organism>
<feature type="transmembrane region" description="Helical" evidence="1">
    <location>
        <begin position="15"/>
        <end position="35"/>
    </location>
</feature>
<dbReference type="Proteomes" id="UP000692954">
    <property type="component" value="Unassembled WGS sequence"/>
</dbReference>
<evidence type="ECO:0000256" key="1">
    <source>
        <dbReference type="SAM" id="Phobius"/>
    </source>
</evidence>
<dbReference type="AlphaFoldDB" id="A0A8S1RQ10"/>
<protein>
    <submittedName>
        <fullName evidence="2">Uncharacterized protein</fullName>
    </submittedName>
</protein>
<comment type="caution">
    <text evidence="2">The sequence shown here is derived from an EMBL/GenBank/DDBJ whole genome shotgun (WGS) entry which is preliminary data.</text>
</comment>
<name>A0A8S1RQ10_9CILI</name>
<evidence type="ECO:0000313" key="3">
    <source>
        <dbReference type="Proteomes" id="UP000692954"/>
    </source>
</evidence>
<keyword evidence="1" id="KW-0812">Transmembrane</keyword>
<reference evidence="2" key="1">
    <citation type="submission" date="2021-01" db="EMBL/GenBank/DDBJ databases">
        <authorList>
            <consortium name="Genoscope - CEA"/>
            <person name="William W."/>
        </authorList>
    </citation>
    <scope>NUCLEOTIDE SEQUENCE</scope>
</reference>
<gene>
    <name evidence="2" type="ORF">PSON_ATCC_30995.1.T2740013</name>
</gene>